<dbReference type="InterPro" id="IPR010419">
    <property type="entry name" value="CO_DH_gsu"/>
</dbReference>
<dbReference type="Gene3D" id="3.30.530.20">
    <property type="match status" value="1"/>
</dbReference>
<dbReference type="Pfam" id="PF06240">
    <property type="entry name" value="COXG"/>
    <property type="match status" value="1"/>
</dbReference>
<evidence type="ECO:0000313" key="2">
    <source>
        <dbReference type="Proteomes" id="UP000008130"/>
    </source>
</evidence>
<dbReference type="STRING" id="991905.SL003B_3009"/>
<dbReference type="eggNOG" id="COG3427">
    <property type="taxonomic scope" value="Bacteria"/>
</dbReference>
<dbReference type="EMBL" id="CP002568">
    <property type="protein sequence ID" value="ADZ71432.1"/>
    <property type="molecule type" value="Genomic_DNA"/>
</dbReference>
<dbReference type="Proteomes" id="UP000008130">
    <property type="component" value="Chromosome"/>
</dbReference>
<dbReference type="PANTHER" id="PTHR38588:SF1">
    <property type="entry name" value="BLL0334 PROTEIN"/>
    <property type="match status" value="1"/>
</dbReference>
<dbReference type="InterPro" id="IPR023393">
    <property type="entry name" value="START-like_dom_sf"/>
</dbReference>
<keyword evidence="2" id="KW-1185">Reference proteome</keyword>
<dbReference type="KEGG" id="pgv:SL003B_3009"/>
<gene>
    <name evidence="1" type="ordered locus">SL003B_3009</name>
</gene>
<dbReference type="HOGENOM" id="CLU_046420_1_0_5"/>
<dbReference type="PANTHER" id="PTHR38588">
    <property type="entry name" value="BLL0334 PROTEIN"/>
    <property type="match status" value="1"/>
</dbReference>
<dbReference type="RefSeq" id="WP_013653745.1">
    <property type="nucleotide sequence ID" value="NC_015259.1"/>
</dbReference>
<protein>
    <submittedName>
        <fullName evidence="1">Carbon monoxide dehydrogenase subunit G superfamily</fullName>
    </submittedName>
</protein>
<name>F2IW47_POLGS</name>
<dbReference type="AlphaFoldDB" id="F2IW47"/>
<proteinExistence type="predicted"/>
<evidence type="ECO:0000313" key="1">
    <source>
        <dbReference type="EMBL" id="ADZ71432.1"/>
    </source>
</evidence>
<organism evidence="1 2">
    <name type="scientific">Polymorphum gilvum (strain LMG 25793 / CGMCC 1.9160 / SL003B-26A1)</name>
    <dbReference type="NCBI Taxonomy" id="991905"/>
    <lineage>
        <taxon>Bacteria</taxon>
        <taxon>Pseudomonadati</taxon>
        <taxon>Pseudomonadota</taxon>
        <taxon>Alphaproteobacteria</taxon>
        <taxon>Rhodobacterales</taxon>
        <taxon>Paracoccaceae</taxon>
        <taxon>Polymorphum</taxon>
    </lineage>
</organism>
<dbReference type="SUPFAM" id="SSF55961">
    <property type="entry name" value="Bet v1-like"/>
    <property type="match status" value="1"/>
</dbReference>
<sequence>MKMADSQRIEAPREKVWQALNDPDVLKASIPGCEDLVKHSDTDMEAKVTLKVGPVKATFGGKVTLSELDPPNGYRIDGEGSGGVAGFAKGGATVRLEEDGPNATVLHYTVDANVGGKLAQLGARLIDSTAKRLAGEFFETFGKHVAGPASAEAPAATAATAEPETVPVAAKEAGAPARRSFWAWLLSVLGLRKKVAS</sequence>
<reference evidence="1 2" key="1">
    <citation type="journal article" date="2011" name="J. Bacteriol.">
        <title>Complete genome sequence of Polymorphum gilvum SL003B-26A1T, a crude oil-degrading bacterium from oil-polluted saline soil.</title>
        <authorList>
            <person name="Li S.G."/>
            <person name="Tang Y.Q."/>
            <person name="Nie Y."/>
            <person name="Cai M."/>
            <person name="Wu X.L."/>
        </authorList>
    </citation>
    <scope>NUCLEOTIDE SEQUENCE [LARGE SCALE GENOMIC DNA]</scope>
    <source>
        <strain evidence="2">LMG 25793 / CGMCC 1.9160 / SL003B-26A1</strain>
    </source>
</reference>
<accession>F2IW47</accession>
<dbReference type="PATRIC" id="fig|991905.3.peg.3091"/>
<dbReference type="CDD" id="cd05018">
    <property type="entry name" value="CoxG"/>
    <property type="match status" value="1"/>
</dbReference>